<sequence>MGKAKVKYLISIFFSVFVLCANAQQKLMPEFGEIDSTELAAHRQLEYYQFITGDFGNDQLLDEIELPKFNTQQEYSQRYTAYVEFLPLNDLVFAGLSSGEPFGAHSPFYHNGTILSQQAYQLGDKLVIGGYSYGMNSIYTAPFPNQNSSYFDTYGSTMFMQYKVSKNFKIETRVSVGQNRSVGF</sequence>
<reference evidence="2" key="1">
    <citation type="submission" date="2022-11" db="EMBL/GenBank/DDBJ databases">
        <title>Marilongibacter aestuarii gen. nov., sp. nov., isolated from tidal flat sediment.</title>
        <authorList>
            <person name="Jiayan W."/>
        </authorList>
    </citation>
    <scope>NUCLEOTIDE SEQUENCE</scope>
    <source>
        <strain evidence="2">Z1-6</strain>
    </source>
</reference>
<keyword evidence="1" id="KW-0732">Signal</keyword>
<evidence type="ECO:0000256" key="1">
    <source>
        <dbReference type="SAM" id="SignalP"/>
    </source>
</evidence>
<evidence type="ECO:0000313" key="2">
    <source>
        <dbReference type="EMBL" id="MCY1720870.1"/>
    </source>
</evidence>
<feature type="signal peptide" evidence="1">
    <location>
        <begin position="1"/>
        <end position="23"/>
    </location>
</feature>
<keyword evidence="3" id="KW-1185">Reference proteome</keyword>
<dbReference type="EMBL" id="JAPOHD010000022">
    <property type="protein sequence ID" value="MCY1720870.1"/>
    <property type="molecule type" value="Genomic_DNA"/>
</dbReference>
<comment type="caution">
    <text evidence="2">The sequence shown here is derived from an EMBL/GenBank/DDBJ whole genome shotgun (WGS) entry which is preliminary data.</text>
</comment>
<dbReference type="RefSeq" id="WP_343333203.1">
    <property type="nucleotide sequence ID" value="NZ_JAPOHD010000022.1"/>
</dbReference>
<accession>A0A9X3J7N2</accession>
<feature type="chain" id="PRO_5040995897" description="Type IX secretion system membrane protein PorP/SprF" evidence="1">
    <location>
        <begin position="24"/>
        <end position="184"/>
    </location>
</feature>
<dbReference type="AlphaFoldDB" id="A0A9X3J7N2"/>
<gene>
    <name evidence="2" type="ORF">OU798_10975</name>
</gene>
<dbReference type="Proteomes" id="UP001145087">
    <property type="component" value="Unassembled WGS sequence"/>
</dbReference>
<evidence type="ECO:0000313" key="3">
    <source>
        <dbReference type="Proteomes" id="UP001145087"/>
    </source>
</evidence>
<protein>
    <recommendedName>
        <fullName evidence="4">Type IX secretion system membrane protein PorP/SprF</fullName>
    </recommendedName>
</protein>
<organism evidence="2 3">
    <name type="scientific">Draconibacterium aestuarii</name>
    <dbReference type="NCBI Taxonomy" id="2998507"/>
    <lineage>
        <taxon>Bacteria</taxon>
        <taxon>Pseudomonadati</taxon>
        <taxon>Bacteroidota</taxon>
        <taxon>Bacteroidia</taxon>
        <taxon>Marinilabiliales</taxon>
        <taxon>Prolixibacteraceae</taxon>
        <taxon>Draconibacterium</taxon>
    </lineage>
</organism>
<evidence type="ECO:0008006" key="4">
    <source>
        <dbReference type="Google" id="ProtNLM"/>
    </source>
</evidence>
<name>A0A9X3J7N2_9BACT</name>
<proteinExistence type="predicted"/>